<dbReference type="InterPro" id="IPR011608">
    <property type="entry name" value="PRD"/>
</dbReference>
<dbReference type="Gene3D" id="1.10.10.10">
    <property type="entry name" value="Winged helix-like DNA-binding domain superfamily/Winged helix DNA-binding domain"/>
    <property type="match status" value="1"/>
</dbReference>
<dbReference type="PROSITE" id="PS51099">
    <property type="entry name" value="PTS_EIIB_TYPE_2"/>
    <property type="match status" value="1"/>
</dbReference>
<dbReference type="SUPFAM" id="SSF63520">
    <property type="entry name" value="PTS-regulatory domain, PRD"/>
    <property type="match status" value="2"/>
</dbReference>
<dbReference type="Pfam" id="PF00874">
    <property type="entry name" value="PRD"/>
    <property type="match status" value="2"/>
</dbReference>
<dbReference type="InterPro" id="IPR050661">
    <property type="entry name" value="BglG_antiterminators"/>
</dbReference>
<feature type="domain" description="PTS EIIB type-2" evidence="6">
    <location>
        <begin position="401"/>
        <end position="493"/>
    </location>
</feature>
<dbReference type="CDD" id="cd05568">
    <property type="entry name" value="PTS_IIB_bgl_like"/>
    <property type="match status" value="1"/>
</dbReference>
<feature type="domain" description="PRD" evidence="7">
    <location>
        <begin position="178"/>
        <end position="288"/>
    </location>
</feature>
<evidence type="ECO:0000256" key="1">
    <source>
        <dbReference type="ARBA" id="ARBA00022679"/>
    </source>
</evidence>
<dbReference type="EMBL" id="BAAAXQ010000060">
    <property type="protein sequence ID" value="GAA3021286.1"/>
    <property type="molecule type" value="Genomic_DNA"/>
</dbReference>
<sequence>MQLSKRENHLIEVLMKNNMMLTAHQLAKISGVSTKTIYRMVKKINEESTEGDIIISEIGKGFRLDYDKYLHLNTANKMATKEKESLIRRNNILLKLLFKAPHSVKVHDLFNSYFVSEAVIFKDIKKIETFLTNYHLKLYRKDGSLAVKGLERDIRKAVNYLIEGRELTDETFLTDFQNISAYDIDFLTSLLRDIENQLGTTISYPYNVNIFSHLYILMKRNREGSIENQEDITLDSEEEQLIKNYQTIFEVSKGVINRVSNYLCIELEEIETFYLFNYLISSRLENFNEYSAKGNEKSKEVTNFLMKEMSKVLRSVTMEAEYKEDLLSHITPLLYRLSNEIFIKNDLIQDIQLEYSEMFKLVEKATRKAERVFHLPQVSIDEIGFLVLYFVKYKEMRKIKKRVLIMCSSGVGTSELLKVKVKKAFPEIEIVDVISSKRFIKNIEEYQDIDLILTTVHLHKDFGVPSLLVNAIFTKQDEERTKNMLQGGGNYYE</sequence>
<dbReference type="InterPro" id="IPR036095">
    <property type="entry name" value="PTS_EIIB-like_sf"/>
</dbReference>
<reference evidence="9" key="1">
    <citation type="journal article" date="2019" name="Int. J. Syst. Evol. Microbiol.">
        <title>The Global Catalogue of Microorganisms (GCM) 10K type strain sequencing project: providing services to taxonomists for standard genome sequencing and annotation.</title>
        <authorList>
            <consortium name="The Broad Institute Genomics Platform"/>
            <consortium name="The Broad Institute Genome Sequencing Center for Infectious Disease"/>
            <person name="Wu L."/>
            <person name="Ma J."/>
        </authorList>
    </citation>
    <scope>NUCLEOTIDE SEQUENCE [LARGE SCALE GENOMIC DNA]</scope>
    <source>
        <strain evidence="9">JCM 8736</strain>
    </source>
</reference>
<keyword evidence="1" id="KW-0808">Transferase</keyword>
<evidence type="ECO:0000256" key="3">
    <source>
        <dbReference type="ARBA" id="ARBA00023015"/>
    </source>
</evidence>
<keyword evidence="5" id="KW-0804">Transcription</keyword>
<dbReference type="SUPFAM" id="SSF52794">
    <property type="entry name" value="PTS system IIB component-like"/>
    <property type="match status" value="1"/>
</dbReference>
<proteinExistence type="predicted"/>
<evidence type="ECO:0000259" key="7">
    <source>
        <dbReference type="PROSITE" id="PS51372"/>
    </source>
</evidence>
<dbReference type="Gene3D" id="1.10.1790.10">
    <property type="entry name" value="PRD domain"/>
    <property type="match status" value="2"/>
</dbReference>
<organism evidence="8 9">
    <name type="scientific">Tetragenococcus solitarius</name>
    <dbReference type="NCBI Taxonomy" id="71453"/>
    <lineage>
        <taxon>Bacteria</taxon>
        <taxon>Bacillati</taxon>
        <taxon>Bacillota</taxon>
        <taxon>Bacilli</taxon>
        <taxon>Lactobacillales</taxon>
        <taxon>Enterococcaceae</taxon>
        <taxon>Tetragenococcus</taxon>
    </lineage>
</organism>
<evidence type="ECO:0000256" key="5">
    <source>
        <dbReference type="ARBA" id="ARBA00023163"/>
    </source>
</evidence>
<dbReference type="InterPro" id="IPR013196">
    <property type="entry name" value="HTH_11"/>
</dbReference>
<dbReference type="RefSeq" id="WP_068710474.1">
    <property type="nucleotide sequence ID" value="NZ_BAAAXQ010000060.1"/>
</dbReference>
<evidence type="ECO:0000259" key="6">
    <source>
        <dbReference type="PROSITE" id="PS51099"/>
    </source>
</evidence>
<dbReference type="InterPro" id="IPR036634">
    <property type="entry name" value="PRD_sf"/>
</dbReference>
<dbReference type="InterPro" id="IPR003501">
    <property type="entry name" value="PTS_EIIB_2/3"/>
</dbReference>
<evidence type="ECO:0000256" key="2">
    <source>
        <dbReference type="ARBA" id="ARBA00022737"/>
    </source>
</evidence>
<evidence type="ECO:0000313" key="9">
    <source>
        <dbReference type="Proteomes" id="UP001501577"/>
    </source>
</evidence>
<dbReference type="PANTHER" id="PTHR30185">
    <property type="entry name" value="CRYPTIC BETA-GLUCOSIDE BGL OPERON ANTITERMINATOR"/>
    <property type="match status" value="1"/>
</dbReference>
<dbReference type="InterPro" id="IPR013011">
    <property type="entry name" value="PTS_EIIB_2"/>
</dbReference>
<keyword evidence="4" id="KW-0010">Activator</keyword>
<evidence type="ECO:0000313" key="8">
    <source>
        <dbReference type="EMBL" id="GAA3021286.1"/>
    </source>
</evidence>
<keyword evidence="3" id="KW-0805">Transcription regulation</keyword>
<comment type="caution">
    <text evidence="8">The sequence shown here is derived from an EMBL/GenBank/DDBJ whole genome shotgun (WGS) entry which is preliminary data.</text>
</comment>
<dbReference type="PROSITE" id="PS51372">
    <property type="entry name" value="PRD_2"/>
    <property type="match status" value="2"/>
</dbReference>
<keyword evidence="9" id="KW-1185">Reference proteome</keyword>
<dbReference type="InterPro" id="IPR036388">
    <property type="entry name" value="WH-like_DNA-bd_sf"/>
</dbReference>
<accession>A0ABP6KT12</accession>
<evidence type="ECO:0000256" key="4">
    <source>
        <dbReference type="ARBA" id="ARBA00023159"/>
    </source>
</evidence>
<dbReference type="InterPro" id="IPR007737">
    <property type="entry name" value="Mga_HTH"/>
</dbReference>
<feature type="domain" description="PRD" evidence="7">
    <location>
        <begin position="289"/>
        <end position="400"/>
    </location>
</feature>
<dbReference type="Gene3D" id="3.40.50.2300">
    <property type="match status" value="1"/>
</dbReference>
<gene>
    <name evidence="8" type="ORF">GCM10019998_17050</name>
</gene>
<dbReference type="Pfam" id="PF02302">
    <property type="entry name" value="PTS_IIB"/>
    <property type="match status" value="1"/>
</dbReference>
<dbReference type="Pfam" id="PF08279">
    <property type="entry name" value="HTH_11"/>
    <property type="match status" value="1"/>
</dbReference>
<protein>
    <submittedName>
        <fullName evidence="8">PRD domain-containing protein</fullName>
    </submittedName>
</protein>
<keyword evidence="2" id="KW-0677">Repeat</keyword>
<dbReference type="Pfam" id="PF05043">
    <property type="entry name" value="Mga"/>
    <property type="match status" value="1"/>
</dbReference>
<name>A0ABP6KT12_9ENTE</name>
<dbReference type="PANTHER" id="PTHR30185:SF18">
    <property type="entry name" value="TRANSCRIPTIONAL REGULATOR MTLR"/>
    <property type="match status" value="1"/>
</dbReference>
<dbReference type="Proteomes" id="UP001501577">
    <property type="component" value="Unassembled WGS sequence"/>
</dbReference>